<feature type="domain" description="MgtC-like C-terminal" evidence="9">
    <location>
        <begin position="154"/>
        <end position="222"/>
    </location>
</feature>
<dbReference type="AlphaFoldDB" id="A0A8J7GAQ0"/>
<evidence type="ECO:0000313" key="10">
    <source>
        <dbReference type="EMBL" id="MBG6134904.1"/>
    </source>
</evidence>
<protein>
    <submittedName>
        <fullName evidence="10">Putative Mg2+ transporter-C (MgtC) family protein</fullName>
    </submittedName>
</protein>
<dbReference type="RefSeq" id="WP_197002085.1">
    <property type="nucleotide sequence ID" value="NZ_BONS01000004.1"/>
</dbReference>
<evidence type="ECO:0000259" key="9">
    <source>
        <dbReference type="Pfam" id="PF21770"/>
    </source>
</evidence>
<dbReference type="InterPro" id="IPR003416">
    <property type="entry name" value="MgtC/SapB/SrpB/YhiD_fam"/>
</dbReference>
<dbReference type="EMBL" id="JADOUF010000001">
    <property type="protein sequence ID" value="MBG6134904.1"/>
    <property type="molecule type" value="Genomic_DNA"/>
</dbReference>
<evidence type="ECO:0000256" key="1">
    <source>
        <dbReference type="ARBA" id="ARBA00004651"/>
    </source>
</evidence>
<comment type="caution">
    <text evidence="10">The sequence shown here is derived from an EMBL/GenBank/DDBJ whole genome shotgun (WGS) entry which is preliminary data.</text>
</comment>
<dbReference type="PANTHER" id="PTHR33778:SF3">
    <property type="entry name" value="PROTEIN MGTC"/>
    <property type="match status" value="1"/>
</dbReference>
<evidence type="ECO:0000256" key="2">
    <source>
        <dbReference type="ARBA" id="ARBA00009298"/>
    </source>
</evidence>
<evidence type="ECO:0000256" key="3">
    <source>
        <dbReference type="ARBA" id="ARBA00022475"/>
    </source>
</evidence>
<evidence type="ECO:0000313" key="11">
    <source>
        <dbReference type="Proteomes" id="UP000622552"/>
    </source>
</evidence>
<keyword evidence="5 7" id="KW-1133">Transmembrane helix</keyword>
<evidence type="ECO:0000256" key="7">
    <source>
        <dbReference type="SAM" id="Phobius"/>
    </source>
</evidence>
<evidence type="ECO:0000256" key="6">
    <source>
        <dbReference type="ARBA" id="ARBA00023136"/>
    </source>
</evidence>
<reference evidence="10" key="1">
    <citation type="submission" date="2020-11" db="EMBL/GenBank/DDBJ databases">
        <title>Sequencing the genomes of 1000 actinobacteria strains.</title>
        <authorList>
            <person name="Klenk H.-P."/>
        </authorList>
    </citation>
    <scope>NUCLEOTIDE SEQUENCE</scope>
    <source>
        <strain evidence="10">DSM 45356</strain>
    </source>
</reference>
<feature type="transmembrane region" description="Helical" evidence="7">
    <location>
        <begin position="60"/>
        <end position="78"/>
    </location>
</feature>
<keyword evidence="11" id="KW-1185">Reference proteome</keyword>
<feature type="domain" description="MgtC/SapB/SrpB/YhiD N-terminal" evidence="8">
    <location>
        <begin position="11"/>
        <end position="129"/>
    </location>
</feature>
<dbReference type="InterPro" id="IPR048640">
    <property type="entry name" value="MgtC-like_C"/>
</dbReference>
<proteinExistence type="inferred from homology"/>
<dbReference type="GO" id="GO:0005886">
    <property type="term" value="C:plasma membrane"/>
    <property type="evidence" value="ECO:0007669"/>
    <property type="project" value="UniProtKB-SubCell"/>
</dbReference>
<comment type="similarity">
    <text evidence="2">Belongs to the MgtC/SapB family.</text>
</comment>
<comment type="subcellular location">
    <subcellularLocation>
        <location evidence="1">Cell membrane</location>
        <topology evidence="1">Multi-pass membrane protein</topology>
    </subcellularLocation>
</comment>
<feature type="transmembrane region" description="Helical" evidence="7">
    <location>
        <begin position="6"/>
        <end position="23"/>
    </location>
</feature>
<feature type="transmembrane region" description="Helical" evidence="7">
    <location>
        <begin position="35"/>
        <end position="54"/>
    </location>
</feature>
<evidence type="ECO:0000256" key="4">
    <source>
        <dbReference type="ARBA" id="ARBA00022692"/>
    </source>
</evidence>
<gene>
    <name evidence="10" type="ORF">IW245_001098</name>
</gene>
<accession>A0A8J7GAQ0</accession>
<feature type="transmembrane region" description="Helical" evidence="7">
    <location>
        <begin position="110"/>
        <end position="129"/>
    </location>
</feature>
<dbReference type="PRINTS" id="PR01837">
    <property type="entry name" value="MGTCSAPBPROT"/>
</dbReference>
<keyword evidence="4 7" id="KW-0812">Transmembrane</keyword>
<dbReference type="Pfam" id="PF02308">
    <property type="entry name" value="MgtC"/>
    <property type="match status" value="1"/>
</dbReference>
<name>A0A8J7GAQ0_9ACTN</name>
<evidence type="ECO:0000259" key="8">
    <source>
        <dbReference type="Pfam" id="PF02308"/>
    </source>
</evidence>
<evidence type="ECO:0000256" key="5">
    <source>
        <dbReference type="ARBA" id="ARBA00022989"/>
    </source>
</evidence>
<dbReference type="Gene3D" id="3.30.70.260">
    <property type="match status" value="1"/>
</dbReference>
<sequence>MTPATFALGLGTGLAAGTLIGVERQWRQRMAGLRTHALVAAGAAMFVMLSGAFVDSSPSRVAAQVVSGVGFLGAGVIMRDGFTVTGINTAATLWCSAAVGSLAGARQYGYALAAGAAVVAVNVVLRAAARRIDREPGSGDEVVTSWRVETTLGPPDDGHVRALLLGALRAVDGARLQAVETVRTAGEIRIRADLTGTAEAAPALDAALAVLGGEPAVTAVSWRQLETRP</sequence>
<keyword evidence="3" id="KW-1003">Cell membrane</keyword>
<dbReference type="InterPro" id="IPR049177">
    <property type="entry name" value="MgtC_SapB_SrpB_YhiD_N"/>
</dbReference>
<organism evidence="10 11">
    <name type="scientific">Longispora fulva</name>
    <dbReference type="NCBI Taxonomy" id="619741"/>
    <lineage>
        <taxon>Bacteria</taxon>
        <taxon>Bacillati</taxon>
        <taxon>Actinomycetota</taxon>
        <taxon>Actinomycetes</taxon>
        <taxon>Micromonosporales</taxon>
        <taxon>Micromonosporaceae</taxon>
        <taxon>Longispora</taxon>
    </lineage>
</organism>
<dbReference type="Pfam" id="PF21770">
    <property type="entry name" value="MgtC_SapB_C"/>
    <property type="match status" value="1"/>
</dbReference>
<keyword evidence="6 7" id="KW-0472">Membrane</keyword>
<dbReference type="PANTHER" id="PTHR33778">
    <property type="entry name" value="PROTEIN MGTC"/>
    <property type="match status" value="1"/>
</dbReference>
<dbReference type="Proteomes" id="UP000622552">
    <property type="component" value="Unassembled WGS sequence"/>
</dbReference>